<dbReference type="InterPro" id="IPR031571">
    <property type="entry name" value="RcpC_dom"/>
</dbReference>
<feature type="domain" description="Flp pilus assembly protein RcpC/CpaB" evidence="1">
    <location>
        <begin position="115"/>
        <end position="223"/>
    </location>
</feature>
<dbReference type="EMBL" id="BAABKM010000005">
    <property type="protein sequence ID" value="GAA4721579.1"/>
    <property type="molecule type" value="Genomic_DNA"/>
</dbReference>
<keyword evidence="3" id="KW-1185">Reference proteome</keyword>
<accession>A0ABP8Y4A1</accession>
<dbReference type="InterPro" id="IPR017592">
    <property type="entry name" value="Pilus_assmbl_Flp-typ_CpaB"/>
</dbReference>
<name>A0ABP8Y4A1_9ACTN</name>
<dbReference type="NCBIfam" id="TIGR03177">
    <property type="entry name" value="pilus_cpaB"/>
    <property type="match status" value="1"/>
</dbReference>
<organism evidence="2 3">
    <name type="scientific">Nocardioides conyzicola</name>
    <dbReference type="NCBI Taxonomy" id="1651781"/>
    <lineage>
        <taxon>Bacteria</taxon>
        <taxon>Bacillati</taxon>
        <taxon>Actinomycetota</taxon>
        <taxon>Actinomycetes</taxon>
        <taxon>Propionibacteriales</taxon>
        <taxon>Nocardioidaceae</taxon>
        <taxon>Nocardioides</taxon>
    </lineage>
</organism>
<sequence>MVHRKFLLVGAVLAAVAGAALVFLYVRSADARAESRFDPVQVLRATVAIEPGESITAASQSGKLTLEEVPRDQVLPDALTSIDALGKQVALTRIYPGEQIVAAKFGSDAAPPSALQIPKGQMAISVNLTDPARVAGFVNPGSEVAIFVNGTEEDGKAYTRLLLDRVTVIGVGSTTPVATTTTDDAGQATTEALPRTLLTVAVDQADAQRVLFAVTNGELAFALLTEGSAVAPAPPVTADSLF</sequence>
<evidence type="ECO:0000313" key="3">
    <source>
        <dbReference type="Proteomes" id="UP001499974"/>
    </source>
</evidence>
<evidence type="ECO:0000313" key="2">
    <source>
        <dbReference type="EMBL" id="GAA4721579.1"/>
    </source>
</evidence>
<dbReference type="Pfam" id="PF16976">
    <property type="entry name" value="RcpC"/>
    <property type="match status" value="1"/>
</dbReference>
<evidence type="ECO:0000259" key="1">
    <source>
        <dbReference type="Pfam" id="PF16976"/>
    </source>
</evidence>
<dbReference type="CDD" id="cd11614">
    <property type="entry name" value="SAF_CpaB_FlgA_like"/>
    <property type="match status" value="1"/>
</dbReference>
<dbReference type="Proteomes" id="UP001499974">
    <property type="component" value="Unassembled WGS sequence"/>
</dbReference>
<gene>
    <name evidence="2" type="ORF">GCM10023349_47550</name>
</gene>
<proteinExistence type="predicted"/>
<protein>
    <recommendedName>
        <fullName evidence="1">Flp pilus assembly protein RcpC/CpaB domain-containing protein</fullName>
    </recommendedName>
</protein>
<reference evidence="3" key="1">
    <citation type="journal article" date="2019" name="Int. J. Syst. Evol. Microbiol.">
        <title>The Global Catalogue of Microorganisms (GCM) 10K type strain sequencing project: providing services to taxonomists for standard genome sequencing and annotation.</title>
        <authorList>
            <consortium name="The Broad Institute Genomics Platform"/>
            <consortium name="The Broad Institute Genome Sequencing Center for Infectious Disease"/>
            <person name="Wu L."/>
            <person name="Ma J."/>
        </authorList>
    </citation>
    <scope>NUCLEOTIDE SEQUENCE [LARGE SCALE GENOMIC DNA]</scope>
    <source>
        <strain evidence="3">JCM 18531</strain>
    </source>
</reference>
<dbReference type="RefSeq" id="WP_345524264.1">
    <property type="nucleotide sequence ID" value="NZ_BAABKM010000005.1"/>
</dbReference>
<comment type="caution">
    <text evidence="2">The sequence shown here is derived from an EMBL/GenBank/DDBJ whole genome shotgun (WGS) entry which is preliminary data.</text>
</comment>